<keyword evidence="9" id="KW-0833">Ubl conjugation pathway</keyword>
<dbReference type="Gene3D" id="2.170.150.20">
    <property type="entry name" value="Peptide methionine sulfoxide reductase"/>
    <property type="match status" value="1"/>
</dbReference>
<keyword evidence="11" id="KW-0539">Nucleus</keyword>
<comment type="pathway">
    <text evidence="3">Protein modification; protein ubiquitination.</text>
</comment>
<comment type="subcellular location">
    <subcellularLocation>
        <location evidence="2">Cytoplasm</location>
    </subcellularLocation>
    <subcellularLocation>
        <location evidence="1">Nucleus</location>
    </subcellularLocation>
</comment>
<gene>
    <name evidence="17" type="ORF">M5K25_021113</name>
</gene>
<accession>A0ABD0UIM7</accession>
<dbReference type="Pfam" id="PF03226">
    <property type="entry name" value="Yippee-Mis18"/>
    <property type="match status" value="1"/>
</dbReference>
<keyword evidence="7" id="KW-0963">Cytoplasm</keyword>
<keyword evidence="8" id="KW-0479">Metal-binding</keyword>
<proteinExistence type="inferred from homology"/>
<dbReference type="FunFam" id="1.20.58.1480:FF:000007">
    <property type="entry name" value="Lon protease homolog"/>
    <property type="match status" value="1"/>
</dbReference>
<dbReference type="Gene3D" id="1.20.58.1480">
    <property type="match status" value="1"/>
</dbReference>
<dbReference type="PANTHER" id="PTHR14255">
    <property type="entry name" value="CEREBLON"/>
    <property type="match status" value="1"/>
</dbReference>
<dbReference type="InterPro" id="IPR015947">
    <property type="entry name" value="PUA-like_sf"/>
</dbReference>
<dbReference type="InterPro" id="IPR003111">
    <property type="entry name" value="Lon_prtase_N"/>
</dbReference>
<dbReference type="InterPro" id="IPR004910">
    <property type="entry name" value="Yippee/Mis18/Cereblon"/>
</dbReference>
<comment type="similarity">
    <text evidence="5">Belongs to the 4-toluene sulfonate uptake permease (TSUP) (TC 2.A.102) family.</text>
</comment>
<keyword evidence="10" id="KW-0862">Zinc</keyword>
<comment type="subunit">
    <text evidence="14">Likely a component of a DCX (DDB1-CUL4-X-box) protein ligase complex. May interact with pic/DDB1.</text>
</comment>
<feature type="domain" description="CULT" evidence="16">
    <location>
        <begin position="479"/>
        <end position="586"/>
    </location>
</feature>
<evidence type="ECO:0000256" key="10">
    <source>
        <dbReference type="ARBA" id="ARBA00022833"/>
    </source>
</evidence>
<dbReference type="GO" id="GO:0005737">
    <property type="term" value="C:cytoplasm"/>
    <property type="evidence" value="ECO:0007669"/>
    <property type="project" value="UniProtKB-SubCell"/>
</dbReference>
<name>A0ABD0UIM7_DENTH</name>
<evidence type="ECO:0000256" key="9">
    <source>
        <dbReference type="ARBA" id="ARBA00022786"/>
    </source>
</evidence>
<dbReference type="GO" id="GO:0005634">
    <property type="term" value="C:nucleus"/>
    <property type="evidence" value="ECO:0007669"/>
    <property type="project" value="UniProtKB-SubCell"/>
</dbReference>
<evidence type="ECO:0000256" key="6">
    <source>
        <dbReference type="ARBA" id="ARBA00014394"/>
    </source>
</evidence>
<evidence type="ECO:0000256" key="3">
    <source>
        <dbReference type="ARBA" id="ARBA00004906"/>
    </source>
</evidence>
<evidence type="ECO:0000313" key="18">
    <source>
        <dbReference type="Proteomes" id="UP001552299"/>
    </source>
</evidence>
<feature type="domain" description="Lon N-terminal" evidence="15">
    <location>
        <begin position="129"/>
        <end position="480"/>
    </location>
</feature>
<dbReference type="Gene3D" id="2.30.130.40">
    <property type="entry name" value="LON domain-like"/>
    <property type="match status" value="1"/>
</dbReference>
<dbReference type="PROSITE" id="PS51788">
    <property type="entry name" value="CULT"/>
    <property type="match status" value="1"/>
</dbReference>
<evidence type="ECO:0000256" key="12">
    <source>
        <dbReference type="ARBA" id="ARBA00030079"/>
    </source>
</evidence>
<reference evidence="17 18" key="1">
    <citation type="journal article" date="2024" name="Plant Biotechnol. J.">
        <title>Dendrobium thyrsiflorum genome and its molecular insights into genes involved in important horticultural traits.</title>
        <authorList>
            <person name="Chen B."/>
            <person name="Wang J.Y."/>
            <person name="Zheng P.J."/>
            <person name="Li K.L."/>
            <person name="Liang Y.M."/>
            <person name="Chen X.F."/>
            <person name="Zhang C."/>
            <person name="Zhao X."/>
            <person name="He X."/>
            <person name="Zhang G.Q."/>
            <person name="Liu Z.J."/>
            <person name="Xu Q."/>
        </authorList>
    </citation>
    <scope>NUCLEOTIDE SEQUENCE [LARGE SCALE GENOMIC DNA]</scope>
    <source>
        <strain evidence="17">GZMU011</strain>
    </source>
</reference>
<evidence type="ECO:0000256" key="8">
    <source>
        <dbReference type="ARBA" id="ARBA00022723"/>
    </source>
</evidence>
<dbReference type="AlphaFoldDB" id="A0ABD0UIM7"/>
<organism evidence="17 18">
    <name type="scientific">Dendrobium thyrsiflorum</name>
    <name type="common">Pinecone-like raceme dendrobium</name>
    <name type="synonym">Orchid</name>
    <dbReference type="NCBI Taxonomy" id="117978"/>
    <lineage>
        <taxon>Eukaryota</taxon>
        <taxon>Viridiplantae</taxon>
        <taxon>Streptophyta</taxon>
        <taxon>Embryophyta</taxon>
        <taxon>Tracheophyta</taxon>
        <taxon>Spermatophyta</taxon>
        <taxon>Magnoliopsida</taxon>
        <taxon>Liliopsida</taxon>
        <taxon>Asparagales</taxon>
        <taxon>Orchidaceae</taxon>
        <taxon>Epidendroideae</taxon>
        <taxon>Malaxideae</taxon>
        <taxon>Dendrobiinae</taxon>
        <taxon>Dendrobium</taxon>
    </lineage>
</organism>
<evidence type="ECO:0000259" key="16">
    <source>
        <dbReference type="PROSITE" id="PS51788"/>
    </source>
</evidence>
<evidence type="ECO:0000256" key="14">
    <source>
        <dbReference type="ARBA" id="ARBA00046796"/>
    </source>
</evidence>
<sequence length="589" mass="67255">MREMDLDRLLENDRLQMQQIRELDMEELQIEVVSEDSDESPDSNSLLENERLQMQQIRELDLEELQVEEVDEASDEDEDNFLVRHTDGQAGDHYFTFDTCLASLHTYLGEVDETHGRLAFLDGGAILNLPMFYLKGVVLFPEATLPLRVILPRFKAAVERALHQVDAPYTIGVMRVHWNSDDGRVRFGITGTTAEIRQYRRLDDGSLNVVARGQQRFRMRRSWIDVEGVPCAEVQIVKEDIPLRTPKDAFAELASVTDFRKRHYPSAKVSGFSPLQLHNKMLTDNDWECMSGTSNGSDHSDIDLKFCLSGYDSFGGYERIQECSSSDEEEFANRPGKLKGKFRTSKSHGLDRNYKSGYVGEHHRPDLDLAKESTPEKKVSGLKCGATYDLRRIPKASLSFWPGWIYQMHDSYVLARRAAELWKKIVGAPKLDDYIRKPDILSFHIGSKLPVSESTRQELLEIDGISYRLRREIQLLESFNHIRCKSCLTLIANRSDMVVMSSDGPLNAYVNPHGYVHEIITVYNATGLALIGSPNKEHSWFPGYAWTITNCAHCEKNMGWLFTATKKKLLPKSFWGIRSSQVVDDTMLD</sequence>
<dbReference type="PANTHER" id="PTHR14255:SF4">
    <property type="entry name" value="PROTEIN CEREBLON"/>
    <property type="match status" value="1"/>
</dbReference>
<evidence type="ECO:0000313" key="17">
    <source>
        <dbReference type="EMBL" id="KAL0910167.1"/>
    </source>
</evidence>
<dbReference type="Pfam" id="PF02190">
    <property type="entry name" value="LON_substr_bdg"/>
    <property type="match status" value="1"/>
</dbReference>
<evidence type="ECO:0000256" key="2">
    <source>
        <dbReference type="ARBA" id="ARBA00004496"/>
    </source>
</evidence>
<comment type="function">
    <text evidence="13">Substrate recognition component of a DCX (DDB1-CUL4-X-box) E3 protein ligase complex that mediates the ubiquitination and subsequent proteasomal degradation of target proteins. Has an essential role in mediating growth by negatively regulating insulin signaling. It also has a role in maintaining presynaptic function in the neuromuscular junction synapses of third-instar larvae.</text>
</comment>
<keyword evidence="18" id="KW-1185">Reference proteome</keyword>
<evidence type="ECO:0000256" key="7">
    <source>
        <dbReference type="ARBA" id="ARBA00022490"/>
    </source>
</evidence>
<evidence type="ECO:0000256" key="13">
    <source>
        <dbReference type="ARBA" id="ARBA00046075"/>
    </source>
</evidence>
<dbReference type="SUPFAM" id="SSF88697">
    <property type="entry name" value="PUA domain-like"/>
    <property type="match status" value="2"/>
</dbReference>
<dbReference type="CDD" id="cd15777">
    <property type="entry name" value="CRBN_C_like"/>
    <property type="match status" value="1"/>
</dbReference>
<protein>
    <recommendedName>
        <fullName evidence="6">Protein cereblon</fullName>
    </recommendedName>
    <alternativeName>
        <fullName evidence="12">Protein ohgata</fullName>
    </alternativeName>
</protein>
<dbReference type="SMART" id="SM00464">
    <property type="entry name" value="LON"/>
    <property type="match status" value="1"/>
</dbReference>
<evidence type="ECO:0000256" key="1">
    <source>
        <dbReference type="ARBA" id="ARBA00004123"/>
    </source>
</evidence>
<dbReference type="Proteomes" id="UP001552299">
    <property type="component" value="Unassembled WGS sequence"/>
</dbReference>
<dbReference type="GO" id="GO:0046872">
    <property type="term" value="F:metal ion binding"/>
    <property type="evidence" value="ECO:0007669"/>
    <property type="project" value="UniProtKB-KW"/>
</dbReference>
<dbReference type="PROSITE" id="PS51787">
    <property type="entry name" value="LON_N"/>
    <property type="match status" value="1"/>
</dbReference>
<evidence type="ECO:0000256" key="4">
    <source>
        <dbReference type="ARBA" id="ARBA00005293"/>
    </source>
</evidence>
<evidence type="ECO:0000256" key="5">
    <source>
        <dbReference type="ARBA" id="ARBA00009142"/>
    </source>
</evidence>
<evidence type="ECO:0000259" key="15">
    <source>
        <dbReference type="PROSITE" id="PS51787"/>
    </source>
</evidence>
<comment type="caution">
    <text evidence="17">The sequence shown here is derived from an EMBL/GenBank/DDBJ whole genome shotgun (WGS) entry which is preliminary data.</text>
</comment>
<dbReference type="EMBL" id="JANQDX010000016">
    <property type="protein sequence ID" value="KAL0910167.1"/>
    <property type="molecule type" value="Genomic_DNA"/>
</dbReference>
<evidence type="ECO:0000256" key="11">
    <source>
        <dbReference type="ARBA" id="ARBA00023242"/>
    </source>
</evidence>
<dbReference type="InterPro" id="IPR034750">
    <property type="entry name" value="CULT"/>
</dbReference>
<dbReference type="InterPro" id="IPR046336">
    <property type="entry name" value="Lon_prtase_N_sf"/>
</dbReference>
<dbReference type="FunFam" id="2.170.150.20:FF:000005">
    <property type="entry name" value="Blast:Protein cereblon homolog"/>
    <property type="match status" value="1"/>
</dbReference>
<comment type="similarity">
    <text evidence="4">Belongs to the CRBN family.</text>
</comment>